<evidence type="ECO:0000313" key="23">
    <source>
        <dbReference type="Proteomes" id="UP000886700"/>
    </source>
</evidence>
<evidence type="ECO:0000313" key="24">
    <source>
        <dbReference type="RefSeq" id="XP_040613679.1"/>
    </source>
</evidence>
<proteinExistence type="inferred from homology"/>
<dbReference type="Gene3D" id="6.10.140.1330">
    <property type="match status" value="1"/>
</dbReference>
<dbReference type="PRINTS" id="PR01084">
    <property type="entry name" value="NAHEXCHNGR"/>
</dbReference>
<evidence type="ECO:0000256" key="11">
    <source>
        <dbReference type="ARBA" id="ARBA00022989"/>
    </source>
</evidence>
<evidence type="ECO:0000256" key="7">
    <source>
        <dbReference type="ARBA" id="ARBA00022553"/>
    </source>
</evidence>
<feature type="transmembrane region" description="Helical" evidence="20">
    <location>
        <begin position="439"/>
        <end position="459"/>
    </location>
</feature>
<reference evidence="24" key="1">
    <citation type="submission" date="2025-08" db="UniProtKB">
        <authorList>
            <consortium name="RefSeq"/>
        </authorList>
    </citation>
    <scope>IDENTIFICATION</scope>
    <source>
        <tissue evidence="24">Liver</tissue>
    </source>
</reference>
<protein>
    <recommendedName>
        <fullName evidence="18">Sodium/hydrogen exchanger</fullName>
    </recommendedName>
</protein>
<name>A0ABM2YFZ4_MESAU</name>
<keyword evidence="6" id="KW-1003">Cell membrane</keyword>
<evidence type="ECO:0000256" key="16">
    <source>
        <dbReference type="ARBA" id="ARBA00045831"/>
    </source>
</evidence>
<comment type="function">
    <text evidence="16">Plasma membrane Na(+)/H(+) antiporter. Exchanges intracellular H(+) ions for extracellular Na(+) in 1:1 stoichiometry, playing a key role in salt and fluid absorption and pH homeostasis. Major apical Na(+)/H(+) exchanger in kidney and intestine playing an important role in renal and intestine Na(+) absorption and blood pressure regulation.</text>
</comment>
<evidence type="ECO:0000256" key="18">
    <source>
        <dbReference type="RuleBase" id="RU003722"/>
    </source>
</evidence>
<dbReference type="Pfam" id="PF00999">
    <property type="entry name" value="Na_H_Exchanger"/>
    <property type="match status" value="1"/>
</dbReference>
<evidence type="ECO:0000256" key="10">
    <source>
        <dbReference type="ARBA" id="ARBA00022753"/>
    </source>
</evidence>
<dbReference type="SUPFAM" id="SSF55136">
    <property type="entry name" value="Probable bacterial effector-binding domain"/>
    <property type="match status" value="1"/>
</dbReference>
<feature type="transmembrane region" description="Helical" evidence="20">
    <location>
        <begin position="347"/>
        <end position="367"/>
    </location>
</feature>
<evidence type="ECO:0000256" key="14">
    <source>
        <dbReference type="ARBA" id="ARBA00023136"/>
    </source>
</evidence>
<feature type="transmembrane region" description="Helical" evidence="20">
    <location>
        <begin position="89"/>
        <end position="105"/>
    </location>
</feature>
<keyword evidence="8 18" id="KW-0812">Transmembrane</keyword>
<dbReference type="NCBIfam" id="TIGR00840">
    <property type="entry name" value="b_cpa1"/>
    <property type="match status" value="1"/>
</dbReference>
<keyword evidence="12" id="KW-0915">Sodium</keyword>
<dbReference type="Proteomes" id="UP000886700">
    <property type="component" value="Unplaced"/>
</dbReference>
<dbReference type="InterPro" id="IPR018422">
    <property type="entry name" value="Cation/H_exchanger_CPA1"/>
</dbReference>
<keyword evidence="9 21" id="KW-0732">Signal</keyword>
<keyword evidence="10" id="KW-0967">Endosome</keyword>
<dbReference type="InterPro" id="IPR006153">
    <property type="entry name" value="Cation/H_exchanger_TM"/>
</dbReference>
<evidence type="ECO:0000256" key="2">
    <source>
        <dbReference type="ARBA" id="ARBA00004424"/>
    </source>
</evidence>
<dbReference type="InterPro" id="IPR011256">
    <property type="entry name" value="Reg_factor_effector_dom_sf"/>
</dbReference>
<evidence type="ECO:0000256" key="17">
    <source>
        <dbReference type="ARBA" id="ARBA00047524"/>
    </source>
</evidence>
<accession>A0ABM2YFZ4</accession>
<keyword evidence="13 18" id="KW-0406">Ion transport</keyword>
<evidence type="ECO:0000256" key="19">
    <source>
        <dbReference type="SAM" id="MobiDB-lite"/>
    </source>
</evidence>
<evidence type="ECO:0000256" key="13">
    <source>
        <dbReference type="ARBA" id="ARBA00023065"/>
    </source>
</evidence>
<gene>
    <name evidence="24" type="primary">Slc9a3</name>
</gene>
<sequence length="837" mass="94081">MWTWESDILCVLVLLAWLVGSVYPQALSGPGLGPELLHHWNNSGYSVVSLQWISVRAPFLTTSWTLVALFSALVFHLSHKVTSIVPESALLIVLGLVLGGIVWAADHIASFTLTPTLFFFYLLPPIVLDAGYFMPNRLFFGNLGTILLYAVIGTIWNAATTGLSLYGVFLSGLMGELKIGLLDFLLFGSLIAAVDPVAVLAVFEEVHVNEVLFIIVFGESLLNDAVTVVLYNVFESFVTLGGDKVTGVDCVKGIVSFFVVSLGGTLVGVIFAFLLSLVTRFTKHVRIIEPGFVFVISYLSYLTSEMLSLSAILAITFCGICCQKYVKANISEQSATTVRYTMKMLASGSETIIFMFLGISAVDPLIWTWNTAFVLLTLVFISVYRAIGVVLQTWILNRYRMVQLETIDQVVMSYGGLRGAVAYALVVLLDEKKVKEKNLFVSTTLIVVFFTVIFQGLTIKPLVQWLKVKRSEEREPKLNEKLHGRAFDHILSAIEDISGQIGHNYLRDKWSNFDRKFLSKVLMRRSAQKSRDRILNVFHELNLKDAISYVAEGERRGSLAFIRSPSTDNMVNVDFSTPRPSTVEASVSYLLRENVSTVCLDMQSLEQRRRSIRDTEDMVTHHTLQQYLYKPRQEYKHLYSRHEITPNEDEKQDKEIFHRTMRKRLESFKSAKLGINQNKKAAKLYKRERAQKRRNSSIPNGKLPMENLAHNFVIKEKDFELSEPEEATNYEETSGGIEFLANVTKDVTSESGAGIDNPVFSPDEDLDPSILSRVPPWLSPGETVVPSQRARVQIPNSPSNFRRLTPFRLSNKSVDSFLLADGPEEQLQPTFPESTHM</sequence>
<evidence type="ECO:0000256" key="15">
    <source>
        <dbReference type="ARBA" id="ARBA00023201"/>
    </source>
</evidence>
<evidence type="ECO:0000256" key="12">
    <source>
        <dbReference type="ARBA" id="ARBA00023053"/>
    </source>
</evidence>
<evidence type="ECO:0000256" key="4">
    <source>
        <dbReference type="ARBA" id="ARBA00022448"/>
    </source>
</evidence>
<feature type="signal peptide" evidence="21">
    <location>
        <begin position="1"/>
        <end position="24"/>
    </location>
</feature>
<feature type="transmembrane region" description="Helical" evidence="20">
    <location>
        <begin position="117"/>
        <end position="134"/>
    </location>
</feature>
<organism evidence="23 24">
    <name type="scientific">Mesocricetus auratus</name>
    <name type="common">Golden hamster</name>
    <dbReference type="NCBI Taxonomy" id="10036"/>
    <lineage>
        <taxon>Eukaryota</taxon>
        <taxon>Metazoa</taxon>
        <taxon>Chordata</taxon>
        <taxon>Craniata</taxon>
        <taxon>Vertebrata</taxon>
        <taxon>Euteleostomi</taxon>
        <taxon>Mammalia</taxon>
        <taxon>Eutheria</taxon>
        <taxon>Euarchontoglires</taxon>
        <taxon>Glires</taxon>
        <taxon>Rodentia</taxon>
        <taxon>Myomorpha</taxon>
        <taxon>Muroidea</taxon>
        <taxon>Cricetidae</taxon>
        <taxon>Cricetinae</taxon>
        <taxon>Mesocricetus</taxon>
    </lineage>
</organism>
<evidence type="ECO:0000256" key="3">
    <source>
        <dbReference type="ARBA" id="ARBA00004520"/>
    </source>
</evidence>
<keyword evidence="11 20" id="KW-1133">Transmembrane helix</keyword>
<feature type="transmembrane region" description="Helical" evidence="20">
    <location>
        <begin position="407"/>
        <end position="427"/>
    </location>
</feature>
<feature type="transmembrane region" description="Helical" evidence="20">
    <location>
        <begin position="254"/>
        <end position="278"/>
    </location>
</feature>
<keyword evidence="15 18" id="KW-0739">Sodium transport</keyword>
<evidence type="ECO:0000256" key="20">
    <source>
        <dbReference type="SAM" id="Phobius"/>
    </source>
</evidence>
<feature type="region of interest" description="Disordered" evidence="19">
    <location>
        <begin position="683"/>
        <end position="704"/>
    </location>
</feature>
<keyword evidence="4 18" id="KW-0813">Transport</keyword>
<dbReference type="PANTHER" id="PTHR10110">
    <property type="entry name" value="SODIUM/HYDROGEN EXCHANGER"/>
    <property type="match status" value="1"/>
</dbReference>
<evidence type="ECO:0000256" key="1">
    <source>
        <dbReference type="ARBA" id="ARBA00004195"/>
    </source>
</evidence>
<dbReference type="GeneID" id="101823513"/>
<dbReference type="PRINTS" id="PR01087">
    <property type="entry name" value="NAHEXCHNGR3"/>
</dbReference>
<feature type="transmembrane region" description="Helical" evidence="20">
    <location>
        <begin position="210"/>
        <end position="234"/>
    </location>
</feature>
<keyword evidence="7" id="KW-0597">Phosphoprotein</keyword>
<keyword evidence="14 20" id="KW-0472">Membrane</keyword>
<dbReference type="InterPro" id="IPR018410">
    <property type="entry name" value="Na/H_exchanger_3/5"/>
</dbReference>
<evidence type="ECO:0000256" key="21">
    <source>
        <dbReference type="SAM" id="SignalP"/>
    </source>
</evidence>
<evidence type="ECO:0000256" key="8">
    <source>
        <dbReference type="ARBA" id="ARBA00022692"/>
    </source>
</evidence>
<feature type="transmembrane region" description="Helical" evidence="20">
    <location>
        <begin position="181"/>
        <end position="203"/>
    </location>
</feature>
<feature type="compositionally biased region" description="Basic residues" evidence="19">
    <location>
        <begin position="683"/>
        <end position="695"/>
    </location>
</feature>
<evidence type="ECO:0000256" key="6">
    <source>
        <dbReference type="ARBA" id="ARBA00022475"/>
    </source>
</evidence>
<feature type="domain" description="Cation/H+ exchanger transmembrane" evidence="22">
    <location>
        <begin position="67"/>
        <end position="465"/>
    </location>
</feature>
<feature type="transmembrane region" description="Helical" evidence="20">
    <location>
        <begin position="373"/>
        <end position="395"/>
    </location>
</feature>
<dbReference type="RefSeq" id="XP_040613679.1">
    <property type="nucleotide sequence ID" value="XM_040757745.1"/>
</dbReference>
<feature type="transmembrane region" description="Helical" evidence="20">
    <location>
        <begin position="57"/>
        <end position="77"/>
    </location>
</feature>
<keyword evidence="23" id="KW-1185">Reference proteome</keyword>
<feature type="chain" id="PRO_5045237897" description="Sodium/hydrogen exchanger" evidence="21">
    <location>
        <begin position="25"/>
        <end position="837"/>
    </location>
</feature>
<comment type="catalytic activity">
    <reaction evidence="17">
        <text>Na(+)(in) + H(+)(out) = Na(+)(out) + H(+)(in)</text>
        <dbReference type="Rhea" id="RHEA:29419"/>
        <dbReference type="ChEBI" id="CHEBI:15378"/>
        <dbReference type="ChEBI" id="CHEBI:29101"/>
    </reaction>
</comment>
<evidence type="ECO:0000256" key="9">
    <source>
        <dbReference type="ARBA" id="ARBA00022729"/>
    </source>
</evidence>
<comment type="similarity">
    <text evidence="18">Belongs to the monovalent cation:proton antiporter 1 (CPA1) transporter (TC 2.A.36) family.</text>
</comment>
<evidence type="ECO:0000256" key="5">
    <source>
        <dbReference type="ARBA" id="ARBA00022449"/>
    </source>
</evidence>
<evidence type="ECO:0000259" key="22">
    <source>
        <dbReference type="Pfam" id="PF00999"/>
    </source>
</evidence>
<keyword evidence="5 18" id="KW-0050">Antiport</keyword>
<dbReference type="InterPro" id="IPR004709">
    <property type="entry name" value="NaH_exchanger"/>
</dbReference>
<comment type="subcellular location">
    <subcellularLocation>
        <location evidence="2">Apical cell membrane</location>
        <topology evidence="2">Multi-pass membrane protein</topology>
    </subcellularLocation>
    <subcellularLocation>
        <location evidence="3">Early endosome membrane</location>
        <topology evidence="3">Multi-pass membrane protein</topology>
    </subcellularLocation>
    <subcellularLocation>
        <location evidence="1">Recycling endosome membrane</location>
        <topology evidence="1">Multi-pass membrane protein</topology>
    </subcellularLocation>
</comment>
<feature type="transmembrane region" description="Helical" evidence="20">
    <location>
        <begin position="146"/>
        <end position="169"/>
    </location>
</feature>
<dbReference type="PANTHER" id="PTHR10110:SF90">
    <property type="entry name" value="SODIUM_HYDROGEN EXCHANGER 3"/>
    <property type="match status" value="1"/>
</dbReference>